<dbReference type="AlphaFoldDB" id="A0AA42CHF3"/>
<keyword evidence="2" id="KW-1185">Reference proteome</keyword>
<protein>
    <submittedName>
        <fullName evidence="1">AAA family ATPase</fullName>
    </submittedName>
</protein>
<evidence type="ECO:0000313" key="2">
    <source>
        <dbReference type="Proteomes" id="UP001165679"/>
    </source>
</evidence>
<reference evidence="1" key="2">
    <citation type="submission" date="2022-10" db="EMBL/GenBank/DDBJ databases">
        <authorList>
            <person name="Trinh H.N."/>
        </authorList>
    </citation>
    <scope>NUCLEOTIDE SEQUENCE</scope>
    <source>
        <strain evidence="1">RN2-1</strain>
    </source>
</reference>
<name>A0AA42CHF3_9PROT</name>
<dbReference type="RefSeq" id="WP_264713454.1">
    <property type="nucleotide sequence ID" value="NZ_JAPDNT010000005.1"/>
</dbReference>
<dbReference type="Gene3D" id="3.40.50.300">
    <property type="entry name" value="P-loop containing nucleotide triphosphate hydrolases"/>
    <property type="match status" value="1"/>
</dbReference>
<evidence type="ECO:0000313" key="1">
    <source>
        <dbReference type="EMBL" id="MCW3474800.1"/>
    </source>
</evidence>
<reference evidence="1" key="1">
    <citation type="submission" date="2022-09" db="EMBL/GenBank/DDBJ databases">
        <title>Rhodovastum sp. nov. RN2-1 isolated from soil in Seongnam, South Korea.</title>
        <authorList>
            <person name="Le N.T."/>
        </authorList>
    </citation>
    <scope>NUCLEOTIDE SEQUENCE</scope>
    <source>
        <strain evidence="1">RN2-1</strain>
    </source>
</reference>
<dbReference type="EMBL" id="JAPDNT010000005">
    <property type="protein sequence ID" value="MCW3474800.1"/>
    <property type="molecule type" value="Genomic_DNA"/>
</dbReference>
<dbReference type="SUPFAM" id="SSF52540">
    <property type="entry name" value="P-loop containing nucleoside triphosphate hydrolases"/>
    <property type="match status" value="1"/>
</dbReference>
<gene>
    <name evidence="1" type="ORF">OL599_09405</name>
</gene>
<comment type="caution">
    <text evidence="1">The sequence shown here is derived from an EMBL/GenBank/DDBJ whole genome shotgun (WGS) entry which is preliminary data.</text>
</comment>
<dbReference type="Pfam" id="PF13671">
    <property type="entry name" value="AAA_33"/>
    <property type="match status" value="1"/>
</dbReference>
<organism evidence="1 2">
    <name type="scientific">Limobrevibacterium gyesilva</name>
    <dbReference type="NCBI Taxonomy" id="2991712"/>
    <lineage>
        <taxon>Bacteria</taxon>
        <taxon>Pseudomonadati</taxon>
        <taxon>Pseudomonadota</taxon>
        <taxon>Alphaproteobacteria</taxon>
        <taxon>Acetobacterales</taxon>
        <taxon>Acetobacteraceae</taxon>
        <taxon>Limobrevibacterium</taxon>
    </lineage>
</organism>
<proteinExistence type="predicted"/>
<dbReference type="Proteomes" id="UP001165679">
    <property type="component" value="Unassembled WGS sequence"/>
</dbReference>
<accession>A0AA42CHF3</accession>
<sequence>MIIELFGAPGVGKTTFAMALNAHLQARGLAAELIQSYRPAEAAPPNGAPAADPAAHHATAAVRRLIRPAFEMLSTAGHLLFNAHEAGIAADLMRLLPPRDFLWSVRLRQYLLRLLHAWHRASLSDHIVIFDQGFVQAVCSLVLLGRASDRATVMRALEAIPRSDLLVCLDAPIDILTERLAERERHQGRMERLFELDLKTNLESVAIVEDLCAALQLQGRHVARVQCADTRSLGPAVEAIEQEITAMSDTEQGMQVI</sequence>
<dbReference type="InterPro" id="IPR027417">
    <property type="entry name" value="P-loop_NTPase"/>
</dbReference>